<name>A0A7C9ADX2_OPUST</name>
<feature type="compositionally biased region" description="Basic residues" evidence="1">
    <location>
        <begin position="124"/>
        <end position="134"/>
    </location>
</feature>
<feature type="region of interest" description="Disordered" evidence="1">
    <location>
        <begin position="108"/>
        <end position="148"/>
    </location>
</feature>
<accession>A0A7C9ADX2</accession>
<dbReference type="GO" id="GO:0003677">
    <property type="term" value="F:DNA binding"/>
    <property type="evidence" value="ECO:0007669"/>
    <property type="project" value="InterPro"/>
</dbReference>
<proteinExistence type="predicted"/>
<dbReference type="EMBL" id="GISG01221907">
    <property type="protein sequence ID" value="MBA4663833.1"/>
    <property type="molecule type" value="Transcribed_RNA"/>
</dbReference>
<dbReference type="PANTHER" id="PTHR34199:SF2">
    <property type="entry name" value="NUMOD3 MOTIF FAMILY PROTEIN, EXPRESSED"/>
    <property type="match status" value="1"/>
</dbReference>
<dbReference type="PANTHER" id="PTHR34199">
    <property type="entry name" value="NUMOD3 MOTIF FAMILY PROTEIN, EXPRESSED"/>
    <property type="match status" value="1"/>
</dbReference>
<evidence type="ECO:0000256" key="1">
    <source>
        <dbReference type="SAM" id="MobiDB-lite"/>
    </source>
</evidence>
<feature type="domain" description="Nuclease associated modular" evidence="2">
    <location>
        <begin position="127"/>
        <end position="154"/>
    </location>
</feature>
<protein>
    <recommendedName>
        <fullName evidence="2">Nuclease associated modular domain-containing protein</fullName>
    </recommendedName>
</protein>
<sequence length="179" mass="20473">MPLLDIAIAQSSFQNHWDHTRLQLCVNGKATNYSLLQYEERWASFSKFSQKPGKMNSHLSHCMKLHPKFLVKAVATFDPKISVQSEDGGKGRNGSLCIHESVSSTVHAESSDADSEEIDEKEKSRRVKISKANKGKMPWNKGRKHSPETLQRIRERTKLALQDPKVKVRNLIYLEKLKF</sequence>
<evidence type="ECO:0000313" key="3">
    <source>
        <dbReference type="EMBL" id="MBA4663833.1"/>
    </source>
</evidence>
<dbReference type="Pfam" id="PF07460">
    <property type="entry name" value="NUMOD3"/>
    <property type="match status" value="1"/>
</dbReference>
<evidence type="ECO:0000259" key="2">
    <source>
        <dbReference type="Pfam" id="PF07460"/>
    </source>
</evidence>
<reference evidence="3" key="2">
    <citation type="submission" date="2020-07" db="EMBL/GenBank/DDBJ databases">
        <authorList>
            <person name="Vera ALvarez R."/>
            <person name="Arias-Moreno D.M."/>
            <person name="Jimenez-Jacinto V."/>
            <person name="Jimenez-Bremont J.F."/>
            <person name="Swaminathan K."/>
            <person name="Moose S.P."/>
            <person name="Guerrero-Gonzalez M.L."/>
            <person name="Marino-Ramirez L."/>
            <person name="Landsman D."/>
            <person name="Rodriguez-Kessler M."/>
            <person name="Delgado-Sanchez P."/>
        </authorList>
    </citation>
    <scope>NUCLEOTIDE SEQUENCE</scope>
    <source>
        <tissue evidence="3">Cladode</tissue>
    </source>
</reference>
<organism evidence="3">
    <name type="scientific">Opuntia streptacantha</name>
    <name type="common">Prickly pear cactus</name>
    <name type="synonym">Opuntia cardona</name>
    <dbReference type="NCBI Taxonomy" id="393608"/>
    <lineage>
        <taxon>Eukaryota</taxon>
        <taxon>Viridiplantae</taxon>
        <taxon>Streptophyta</taxon>
        <taxon>Embryophyta</taxon>
        <taxon>Tracheophyta</taxon>
        <taxon>Spermatophyta</taxon>
        <taxon>Magnoliopsida</taxon>
        <taxon>eudicotyledons</taxon>
        <taxon>Gunneridae</taxon>
        <taxon>Pentapetalae</taxon>
        <taxon>Caryophyllales</taxon>
        <taxon>Cactineae</taxon>
        <taxon>Cactaceae</taxon>
        <taxon>Opuntioideae</taxon>
        <taxon>Opuntia</taxon>
    </lineage>
</organism>
<dbReference type="AlphaFoldDB" id="A0A7C9ADX2"/>
<reference evidence="3" key="1">
    <citation type="journal article" date="2013" name="J. Plant Res.">
        <title>Effect of fungi and light on seed germination of three Opuntia species from semiarid lands of central Mexico.</title>
        <authorList>
            <person name="Delgado-Sanchez P."/>
            <person name="Jimenez-Bremont J.F."/>
            <person name="Guerrero-Gonzalez Mde L."/>
            <person name="Flores J."/>
        </authorList>
    </citation>
    <scope>NUCLEOTIDE SEQUENCE</scope>
    <source>
        <tissue evidence="3">Cladode</tissue>
    </source>
</reference>
<dbReference type="InterPro" id="IPR003611">
    <property type="entry name" value="NUMOD3"/>
</dbReference>